<dbReference type="HOGENOM" id="CLU_072291_0_0_5"/>
<dbReference type="SUPFAM" id="SSF53335">
    <property type="entry name" value="S-adenosyl-L-methionine-dependent methyltransferases"/>
    <property type="match status" value="1"/>
</dbReference>
<name>B4R8Z6_PHEZH</name>
<evidence type="ECO:0000256" key="1">
    <source>
        <dbReference type="SAM" id="MobiDB-lite"/>
    </source>
</evidence>
<dbReference type="Gene3D" id="3.40.50.150">
    <property type="entry name" value="Vaccinia Virus protein VP39"/>
    <property type="match status" value="1"/>
</dbReference>
<keyword evidence="4" id="KW-1185">Reference proteome</keyword>
<dbReference type="eggNOG" id="COG4798">
    <property type="taxonomic scope" value="Bacteria"/>
</dbReference>
<dbReference type="PIRSF" id="PIRSF031679">
    <property type="entry name" value="Mtase_Alr7345_prd"/>
    <property type="match status" value="1"/>
</dbReference>
<evidence type="ECO:0000313" key="3">
    <source>
        <dbReference type="EMBL" id="ACG79361.1"/>
    </source>
</evidence>
<dbReference type="Proteomes" id="UP000001868">
    <property type="component" value="Chromosome"/>
</dbReference>
<feature type="region of interest" description="Disordered" evidence="1">
    <location>
        <begin position="225"/>
        <end position="260"/>
    </location>
</feature>
<dbReference type="InterPro" id="IPR016980">
    <property type="entry name" value="S-AdoMet-dep_MeTrfase_Alr7345"/>
</dbReference>
<evidence type="ECO:0008006" key="5">
    <source>
        <dbReference type="Google" id="ProtNLM"/>
    </source>
</evidence>
<gene>
    <name evidence="3" type="ordered locus">PHZ_c2952</name>
</gene>
<feature type="chain" id="PRO_5002822366" description="Methyltransferase" evidence="2">
    <location>
        <begin position="27"/>
        <end position="282"/>
    </location>
</feature>
<dbReference type="InterPro" id="IPR029063">
    <property type="entry name" value="SAM-dependent_MTases_sf"/>
</dbReference>
<reference evidence="3 4" key="1">
    <citation type="journal article" date="2008" name="BMC Genomics">
        <title>Complete genome of Phenylobacterium zucineum - a novel facultative intracellular bacterium isolated from human erythroleukemia cell line K562.</title>
        <authorList>
            <person name="Luo Y."/>
            <person name="Xu X."/>
            <person name="Ding Z."/>
            <person name="Liu Z."/>
            <person name="Zhang B."/>
            <person name="Yan Z."/>
            <person name="Sun J."/>
            <person name="Hu S."/>
            <person name="Hu X."/>
        </authorList>
    </citation>
    <scope>NUCLEOTIDE SEQUENCE [LARGE SCALE GENOMIC DNA]</scope>
    <source>
        <strain evidence="3 4">HLK1</strain>
    </source>
</reference>
<evidence type="ECO:0000256" key="2">
    <source>
        <dbReference type="SAM" id="SignalP"/>
    </source>
</evidence>
<dbReference type="STRING" id="450851.PHZ_c2952"/>
<proteinExistence type="predicted"/>
<keyword evidence="2" id="KW-0732">Signal</keyword>
<organism evidence="3 4">
    <name type="scientific">Phenylobacterium zucineum (strain HLK1)</name>
    <dbReference type="NCBI Taxonomy" id="450851"/>
    <lineage>
        <taxon>Bacteria</taxon>
        <taxon>Pseudomonadati</taxon>
        <taxon>Pseudomonadota</taxon>
        <taxon>Alphaproteobacteria</taxon>
        <taxon>Caulobacterales</taxon>
        <taxon>Caulobacteraceae</taxon>
        <taxon>Phenylobacterium</taxon>
    </lineage>
</organism>
<dbReference type="AlphaFoldDB" id="B4R8Z6"/>
<dbReference type="KEGG" id="pzu:PHZ_c2952"/>
<evidence type="ECO:0000313" key="4">
    <source>
        <dbReference type="Proteomes" id="UP000001868"/>
    </source>
</evidence>
<dbReference type="OrthoDB" id="9801692at2"/>
<accession>B4R8Z6</accession>
<feature type="signal peptide" evidence="2">
    <location>
        <begin position="1"/>
        <end position="26"/>
    </location>
</feature>
<dbReference type="CDD" id="cd02440">
    <property type="entry name" value="AdoMet_MTases"/>
    <property type="match status" value="1"/>
</dbReference>
<protein>
    <recommendedName>
        <fullName evidence="5">Methyltransferase</fullName>
    </recommendedName>
</protein>
<sequence length="282" mass="30108">MLRPILAAAAAVAVLAPVAYAPAAYAADAQLQAAVAGPQRSEAHKARDAHRHPVESLSFWGLKPNQTVVEISPGSGYWTEILAPYAKATGGTYVAAVADLDNPKLSDGARKGRADFEAKYADADKYGQITYVGFGPASKPLGAPGSADLVLTARNLHNWATQPGMLDKAMKDFHDVLKPGGVLAVEEHRKDPKPEAANWSDGYMSEATVIAAAEKAGFKLQARSEANANPKDTKDHPFGVWTLPPTRRTSPFGQPADPNFDRTKYDAIGESDRMTLRFVKAG</sequence>
<dbReference type="EMBL" id="CP000747">
    <property type="protein sequence ID" value="ACG79361.1"/>
    <property type="molecule type" value="Genomic_DNA"/>
</dbReference>
<dbReference type="RefSeq" id="WP_012523499.1">
    <property type="nucleotide sequence ID" value="NC_011144.1"/>
</dbReference>